<evidence type="ECO:0000256" key="1">
    <source>
        <dbReference type="SAM" id="MobiDB-lite"/>
    </source>
</evidence>
<organism evidence="2 3">
    <name type="scientific">Citrullus colocynthis</name>
    <name type="common">colocynth</name>
    <dbReference type="NCBI Taxonomy" id="252529"/>
    <lineage>
        <taxon>Eukaryota</taxon>
        <taxon>Viridiplantae</taxon>
        <taxon>Streptophyta</taxon>
        <taxon>Embryophyta</taxon>
        <taxon>Tracheophyta</taxon>
        <taxon>Spermatophyta</taxon>
        <taxon>Magnoliopsida</taxon>
        <taxon>eudicotyledons</taxon>
        <taxon>Gunneridae</taxon>
        <taxon>Pentapetalae</taxon>
        <taxon>rosids</taxon>
        <taxon>fabids</taxon>
        <taxon>Cucurbitales</taxon>
        <taxon>Cucurbitaceae</taxon>
        <taxon>Benincaseae</taxon>
        <taxon>Citrullus</taxon>
    </lineage>
</organism>
<evidence type="ECO:0000313" key="2">
    <source>
        <dbReference type="EMBL" id="CAK9309398.1"/>
    </source>
</evidence>
<feature type="compositionally biased region" description="Polar residues" evidence="1">
    <location>
        <begin position="134"/>
        <end position="143"/>
    </location>
</feature>
<keyword evidence="3" id="KW-1185">Reference proteome</keyword>
<accession>A0ABP0XRK0</accession>
<name>A0ABP0XRK0_9ROSI</name>
<sequence>MSTNFQSLDVTGQMFEMESKLRKDSLLSTYIKVKVKMEGSKLPSQTKQHIQDILEGKKRSLRRKICSDEMLHGHQLVGVKVQREKSNVSSNDHDSLPILEDNDVERSHISAHPEHFTPNHNEKTVERNPISIPTLDSPSTRTRSALRRKETTSNGNRLESEDHIISEHPLETTTLPKRTRGPTKMKTIVVDKQSRVNLVFDEYGQPIGDESVGLASFLGPLV</sequence>
<dbReference type="EMBL" id="OZ021735">
    <property type="protein sequence ID" value="CAK9309398.1"/>
    <property type="molecule type" value="Genomic_DNA"/>
</dbReference>
<feature type="compositionally biased region" description="Basic and acidic residues" evidence="1">
    <location>
        <begin position="112"/>
        <end position="126"/>
    </location>
</feature>
<evidence type="ECO:0000313" key="3">
    <source>
        <dbReference type="Proteomes" id="UP001642487"/>
    </source>
</evidence>
<proteinExistence type="predicted"/>
<feature type="region of interest" description="Disordered" evidence="1">
    <location>
        <begin position="112"/>
        <end position="157"/>
    </location>
</feature>
<gene>
    <name evidence="2" type="ORF">CITCOLO1_LOCUS965</name>
</gene>
<reference evidence="2 3" key="1">
    <citation type="submission" date="2024-03" db="EMBL/GenBank/DDBJ databases">
        <authorList>
            <person name="Gkanogiannis A."/>
            <person name="Becerra Lopez-Lavalle L."/>
        </authorList>
    </citation>
    <scope>NUCLEOTIDE SEQUENCE [LARGE SCALE GENOMIC DNA]</scope>
</reference>
<dbReference type="Proteomes" id="UP001642487">
    <property type="component" value="Chromosome 1"/>
</dbReference>
<protein>
    <submittedName>
        <fullName evidence="2">Uncharacterized protein</fullName>
    </submittedName>
</protein>